<keyword evidence="6" id="KW-0812">Transmembrane</keyword>
<dbReference type="SUPFAM" id="SSF46689">
    <property type="entry name" value="Homeodomain-like"/>
    <property type="match status" value="1"/>
</dbReference>
<feature type="transmembrane region" description="Helical" evidence="6">
    <location>
        <begin position="357"/>
        <end position="383"/>
    </location>
</feature>
<dbReference type="PANTHER" id="PTHR10809">
    <property type="entry name" value="VESICLE-ASSOCIATED MEMBRANE PROTEIN-ASSOCIATED PROTEIN"/>
    <property type="match status" value="1"/>
</dbReference>
<dbReference type="GO" id="GO:0005789">
    <property type="term" value="C:endoplasmic reticulum membrane"/>
    <property type="evidence" value="ECO:0007669"/>
    <property type="project" value="InterPro"/>
</dbReference>
<evidence type="ECO:0000259" key="9">
    <source>
        <dbReference type="PROSITE" id="PS51294"/>
    </source>
</evidence>
<evidence type="ECO:0000256" key="5">
    <source>
        <dbReference type="SAM" id="MobiDB-lite"/>
    </source>
</evidence>
<sequence length="554" mass="62352">MNMPLLDIQPRTLKFVVDLKKQSTCVVQLTNTTHLFVAFKVKTTSPKKYCVRPNVGVVAPKSTCEFSVIMQAFKEPPPDMACKDKFLIQSTAVPEETTDEDITASMFSKAEGKHIEENKLRVTLVMASDSPELSPIKGTLKQEAVFEDSIPKDRLHGQSETLPPQYESEIVKEPPRMVGHDELKQPRKGVIDFIENDIKATKGGGYDSSKMAKEADSDLIRSHKDEDDGRGIKPTHDLGTTTNMAMDLSGDQGFANGKTSANSVTYPEEPKMHRDRDVVQQKKTDAQNIKALDEYKLVKDIEEMKLKVNALESKLKQADSTFSKLMEERSISSQHRESLQQELAEMRTKKIVKEVHIGFPLLFVCVVAFISIVIGWASIASYLPQRTDNDIKNYWNTHLKKKLNKSESEERSISENITLQTSATRNAINHRSTYASSTENISRLLEGWMRASPKSSTASFLEQKVQNRTNDLMDHHNDESPYEQGSWDQGFHVHPKKSEENVKCDHDVQEDGDGDGDGDATPPLTFIEKWLLEETNTGGQMEVMSPLMELSNML</sequence>
<name>A0A816UZW2_BRANA</name>
<dbReference type="InterPro" id="IPR000535">
    <property type="entry name" value="MSP_dom"/>
</dbReference>
<feature type="compositionally biased region" description="Basic and acidic residues" evidence="5">
    <location>
        <begin position="268"/>
        <end position="283"/>
    </location>
</feature>
<feature type="region of interest" description="Disordered" evidence="5">
    <location>
        <begin position="472"/>
        <end position="492"/>
    </location>
</feature>
<feature type="domain" description="Myb-like" evidence="7">
    <location>
        <begin position="376"/>
        <end position="399"/>
    </location>
</feature>
<dbReference type="Proteomes" id="UP001295469">
    <property type="component" value="Chromosome C08"/>
</dbReference>
<evidence type="ECO:0000256" key="6">
    <source>
        <dbReference type="SAM" id="Phobius"/>
    </source>
</evidence>
<dbReference type="PROSITE" id="PS51294">
    <property type="entry name" value="HTH_MYB"/>
    <property type="match status" value="1"/>
</dbReference>
<evidence type="ECO:0000256" key="2">
    <source>
        <dbReference type="ARBA" id="ARBA00008932"/>
    </source>
</evidence>
<dbReference type="Pfam" id="PF00249">
    <property type="entry name" value="Myb_DNA-binding"/>
    <property type="match status" value="1"/>
</dbReference>
<evidence type="ECO:0000256" key="4">
    <source>
        <dbReference type="SAM" id="Coils"/>
    </source>
</evidence>
<dbReference type="AlphaFoldDB" id="A0A816UZW2"/>
<evidence type="ECO:0000259" key="7">
    <source>
        <dbReference type="PROSITE" id="PS50090"/>
    </source>
</evidence>
<gene>
    <name evidence="10" type="ORF">DARMORV10_C08P12310.1</name>
</gene>
<evidence type="ECO:0000256" key="3">
    <source>
        <dbReference type="ARBA" id="ARBA00023242"/>
    </source>
</evidence>
<comment type="subcellular location">
    <subcellularLocation>
        <location evidence="1">Nucleus</location>
    </subcellularLocation>
</comment>
<feature type="domain" description="HTH myb-type" evidence="9">
    <location>
        <begin position="376"/>
        <end position="403"/>
    </location>
</feature>
<dbReference type="InterPro" id="IPR016763">
    <property type="entry name" value="VAP"/>
</dbReference>
<dbReference type="FunFam" id="2.60.40.10:FF:000813">
    <property type="entry name" value="Vesicle-associated protein 1-1"/>
    <property type="match status" value="1"/>
</dbReference>
<evidence type="ECO:0000313" key="10">
    <source>
        <dbReference type="EMBL" id="CAF2107828.1"/>
    </source>
</evidence>
<dbReference type="Gene3D" id="1.10.10.60">
    <property type="entry name" value="Homeodomain-like"/>
    <property type="match status" value="1"/>
</dbReference>
<feature type="domain" description="MSP" evidence="8">
    <location>
        <begin position="5"/>
        <end position="125"/>
    </location>
</feature>
<accession>A0A816UZW2</accession>
<feature type="coiled-coil region" evidence="4">
    <location>
        <begin position="301"/>
        <end position="328"/>
    </location>
</feature>
<dbReference type="InterPro" id="IPR017930">
    <property type="entry name" value="Myb_dom"/>
</dbReference>
<dbReference type="Pfam" id="PF00635">
    <property type="entry name" value="Motile_Sperm"/>
    <property type="match status" value="1"/>
</dbReference>
<keyword evidence="6" id="KW-1133">Transmembrane helix</keyword>
<organism evidence="10">
    <name type="scientific">Brassica napus</name>
    <name type="common">Rape</name>
    <dbReference type="NCBI Taxonomy" id="3708"/>
    <lineage>
        <taxon>Eukaryota</taxon>
        <taxon>Viridiplantae</taxon>
        <taxon>Streptophyta</taxon>
        <taxon>Embryophyta</taxon>
        <taxon>Tracheophyta</taxon>
        <taxon>Spermatophyta</taxon>
        <taxon>Magnoliopsida</taxon>
        <taxon>eudicotyledons</taxon>
        <taxon>Gunneridae</taxon>
        <taxon>Pentapetalae</taxon>
        <taxon>rosids</taxon>
        <taxon>malvids</taxon>
        <taxon>Brassicales</taxon>
        <taxon>Brassicaceae</taxon>
        <taxon>Brassiceae</taxon>
        <taxon>Brassica</taxon>
    </lineage>
</organism>
<dbReference type="PROSITE" id="PS50090">
    <property type="entry name" value="MYB_LIKE"/>
    <property type="match status" value="1"/>
</dbReference>
<dbReference type="PROSITE" id="PS50202">
    <property type="entry name" value="MSP"/>
    <property type="match status" value="1"/>
</dbReference>
<dbReference type="CDD" id="cd00167">
    <property type="entry name" value="SANT"/>
    <property type="match status" value="1"/>
</dbReference>
<keyword evidence="4" id="KW-0175">Coiled coil</keyword>
<keyword evidence="3" id="KW-0539">Nucleus</keyword>
<dbReference type="EMBL" id="HG994372">
    <property type="protein sequence ID" value="CAF2107828.1"/>
    <property type="molecule type" value="Genomic_DNA"/>
</dbReference>
<protein>
    <submittedName>
        <fullName evidence="10">(rape) hypothetical protein</fullName>
    </submittedName>
</protein>
<feature type="region of interest" description="Disordered" evidence="5">
    <location>
        <begin position="262"/>
        <end position="283"/>
    </location>
</feature>
<dbReference type="InterPro" id="IPR009057">
    <property type="entry name" value="Homeodomain-like_sf"/>
</dbReference>
<dbReference type="InterPro" id="IPR013783">
    <property type="entry name" value="Ig-like_fold"/>
</dbReference>
<reference evidence="10" key="1">
    <citation type="submission" date="2021-01" db="EMBL/GenBank/DDBJ databases">
        <authorList>
            <consortium name="Genoscope - CEA"/>
            <person name="William W."/>
        </authorList>
    </citation>
    <scope>NUCLEOTIDE SEQUENCE</scope>
</reference>
<keyword evidence="6" id="KW-0472">Membrane</keyword>
<dbReference type="GO" id="GO:0005634">
    <property type="term" value="C:nucleus"/>
    <property type="evidence" value="ECO:0007669"/>
    <property type="project" value="UniProtKB-SubCell"/>
</dbReference>
<dbReference type="PANTHER" id="PTHR10809:SF45">
    <property type="entry name" value="VESICLE-ASSOCIATED PROTEIN 2-2"/>
    <property type="match status" value="1"/>
</dbReference>
<evidence type="ECO:0000259" key="8">
    <source>
        <dbReference type="PROSITE" id="PS50202"/>
    </source>
</evidence>
<dbReference type="SUPFAM" id="SSF49354">
    <property type="entry name" value="PapD-like"/>
    <property type="match status" value="1"/>
</dbReference>
<dbReference type="Gene3D" id="2.60.40.10">
    <property type="entry name" value="Immunoglobulins"/>
    <property type="match status" value="1"/>
</dbReference>
<dbReference type="InterPro" id="IPR001005">
    <property type="entry name" value="SANT/Myb"/>
</dbReference>
<comment type="similarity">
    <text evidence="2">Belongs to the VAMP-associated protein (VAP) (TC 9.B.17) family.</text>
</comment>
<proteinExistence type="inferred from homology"/>
<dbReference type="InterPro" id="IPR008962">
    <property type="entry name" value="PapD-like_sf"/>
</dbReference>
<evidence type="ECO:0000256" key="1">
    <source>
        <dbReference type="ARBA" id="ARBA00004123"/>
    </source>
</evidence>